<dbReference type="EMBL" id="CP114029">
    <property type="protein sequence ID" value="WAP67656.1"/>
    <property type="molecule type" value="Genomic_DNA"/>
</dbReference>
<proteinExistence type="predicted"/>
<dbReference type="RefSeq" id="WP_268880120.1">
    <property type="nucleotide sequence ID" value="NZ_CP114029.1"/>
</dbReference>
<dbReference type="Proteomes" id="UP001164020">
    <property type="component" value="Chromosome"/>
</dbReference>
<gene>
    <name evidence="1" type="ORF">OH818_19510</name>
</gene>
<name>A0ABY7BXF8_9HYPH</name>
<reference evidence="1" key="1">
    <citation type="submission" date="2022-12" db="EMBL/GenBank/DDBJ databases">
        <title>Jiella pelagia sp. nov., isolated from phosphonate enriched culture of Northwest Pacific surface seawater.</title>
        <authorList>
            <person name="Shin D.Y."/>
            <person name="Hwang C.Y."/>
        </authorList>
    </citation>
    <scope>NUCLEOTIDE SEQUENCE</scope>
    <source>
        <strain evidence="1">HL-NP1</strain>
    </source>
</reference>
<evidence type="ECO:0000313" key="2">
    <source>
        <dbReference type="Proteomes" id="UP001164020"/>
    </source>
</evidence>
<protein>
    <submittedName>
        <fullName evidence="1">Uncharacterized protein</fullName>
    </submittedName>
</protein>
<organism evidence="1 2">
    <name type="scientific">Jiella pelagia</name>
    <dbReference type="NCBI Taxonomy" id="2986949"/>
    <lineage>
        <taxon>Bacteria</taxon>
        <taxon>Pseudomonadati</taxon>
        <taxon>Pseudomonadota</taxon>
        <taxon>Alphaproteobacteria</taxon>
        <taxon>Hyphomicrobiales</taxon>
        <taxon>Aurantimonadaceae</taxon>
        <taxon>Jiella</taxon>
    </lineage>
</organism>
<accession>A0ABY7BXF8</accession>
<sequence length="113" mass="11539">MMLQTVTAGQACLEAAFGGGPQVLCSGAPVPSEWTGRAGETSGDSSGHCPDCSCATLCSSSALHAVLSNPIVEPAVFADLYARTARAFLEDTHLSRALPPGELRLRGPPVISA</sequence>
<evidence type="ECO:0000313" key="1">
    <source>
        <dbReference type="EMBL" id="WAP67656.1"/>
    </source>
</evidence>
<keyword evidence="2" id="KW-1185">Reference proteome</keyword>